<sequence>MIHPGISIQQADVDLGAKLRLGLGFTTDDGANMWLMNVHYAIFYLMALLLIHCLLLFQQMLDDKKIL</sequence>
<keyword evidence="1" id="KW-0812">Transmembrane</keyword>
<reference evidence="2" key="1">
    <citation type="submission" date="2019-08" db="EMBL/GenBank/DDBJ databases">
        <authorList>
            <person name="Kucharzyk K."/>
            <person name="Murdoch R.W."/>
            <person name="Higgins S."/>
            <person name="Loffler F."/>
        </authorList>
    </citation>
    <scope>NUCLEOTIDE SEQUENCE</scope>
</reference>
<organism evidence="2">
    <name type="scientific">bioreactor metagenome</name>
    <dbReference type="NCBI Taxonomy" id="1076179"/>
    <lineage>
        <taxon>unclassified sequences</taxon>
        <taxon>metagenomes</taxon>
        <taxon>ecological metagenomes</taxon>
    </lineage>
</organism>
<accession>A0A645D0U9</accession>
<dbReference type="EMBL" id="VSSQ01031724">
    <property type="protein sequence ID" value="MPM82738.1"/>
    <property type="molecule type" value="Genomic_DNA"/>
</dbReference>
<keyword evidence="1" id="KW-1133">Transmembrane helix</keyword>
<feature type="transmembrane region" description="Helical" evidence="1">
    <location>
        <begin position="38"/>
        <end position="57"/>
    </location>
</feature>
<name>A0A645D0U9_9ZZZZ</name>
<proteinExistence type="predicted"/>
<evidence type="ECO:0000313" key="2">
    <source>
        <dbReference type="EMBL" id="MPM82738.1"/>
    </source>
</evidence>
<dbReference type="AlphaFoldDB" id="A0A645D0U9"/>
<evidence type="ECO:0000256" key="1">
    <source>
        <dbReference type="SAM" id="Phobius"/>
    </source>
</evidence>
<protein>
    <submittedName>
        <fullName evidence="2">Uncharacterized protein</fullName>
    </submittedName>
</protein>
<comment type="caution">
    <text evidence="2">The sequence shown here is derived from an EMBL/GenBank/DDBJ whole genome shotgun (WGS) entry which is preliminary data.</text>
</comment>
<gene>
    <name evidence="2" type="ORF">SDC9_129800</name>
</gene>
<keyword evidence="1" id="KW-0472">Membrane</keyword>